<dbReference type="EMBL" id="BAABCY010000079">
    <property type="protein sequence ID" value="GAA3579443.1"/>
    <property type="molecule type" value="Genomic_DNA"/>
</dbReference>
<proteinExistence type="predicted"/>
<protein>
    <recommendedName>
        <fullName evidence="1">Arm DNA-binding domain-containing protein</fullName>
    </recommendedName>
</protein>
<keyword evidence="3" id="KW-1185">Reference proteome</keyword>
<name>A0ABP6YAI6_9FLAO</name>
<organism evidence="2 3">
    <name type="scientific">Snuella lapsa</name>
    <dbReference type="NCBI Taxonomy" id="870481"/>
    <lineage>
        <taxon>Bacteria</taxon>
        <taxon>Pseudomonadati</taxon>
        <taxon>Bacteroidota</taxon>
        <taxon>Flavobacteriia</taxon>
        <taxon>Flavobacteriales</taxon>
        <taxon>Flavobacteriaceae</taxon>
        <taxon>Snuella</taxon>
    </lineage>
</organism>
<evidence type="ECO:0000313" key="3">
    <source>
        <dbReference type="Proteomes" id="UP001500954"/>
    </source>
</evidence>
<dbReference type="Pfam" id="PF17293">
    <property type="entry name" value="Arm-DNA-bind_5"/>
    <property type="match status" value="1"/>
</dbReference>
<reference evidence="3" key="1">
    <citation type="journal article" date="2019" name="Int. J. Syst. Evol. Microbiol.">
        <title>The Global Catalogue of Microorganisms (GCM) 10K type strain sequencing project: providing services to taxonomists for standard genome sequencing and annotation.</title>
        <authorList>
            <consortium name="The Broad Institute Genomics Platform"/>
            <consortium name="The Broad Institute Genome Sequencing Center for Infectious Disease"/>
            <person name="Wu L."/>
            <person name="Ma J."/>
        </authorList>
    </citation>
    <scope>NUCLEOTIDE SEQUENCE [LARGE SCALE GENOMIC DNA]</scope>
    <source>
        <strain evidence="3">JCM 17111</strain>
    </source>
</reference>
<evidence type="ECO:0000313" key="2">
    <source>
        <dbReference type="EMBL" id="GAA3579443.1"/>
    </source>
</evidence>
<accession>A0ABP6YAI6</accession>
<comment type="caution">
    <text evidence="2">The sequence shown here is derived from an EMBL/GenBank/DDBJ whole genome shotgun (WGS) entry which is preliminary data.</text>
</comment>
<evidence type="ECO:0000259" key="1">
    <source>
        <dbReference type="Pfam" id="PF17293"/>
    </source>
</evidence>
<dbReference type="Proteomes" id="UP001500954">
    <property type="component" value="Unassembled WGS sequence"/>
</dbReference>
<gene>
    <name evidence="2" type="ORF">GCM10022395_30170</name>
</gene>
<sequence>MKLNILFLVRKTKLNKKGMCPIRCRITYNKERYPFATGQYINPKNWNSKQQYVEPPEPDAELINTQLSLIKTKLSQTFLFLQVKGGEFTVDDICKQYKGETPKKEFGVMEVYNLHSDRIKKLIGL</sequence>
<dbReference type="RefSeq" id="WP_345007208.1">
    <property type="nucleotide sequence ID" value="NZ_BAABCY010000079.1"/>
</dbReference>
<dbReference type="InterPro" id="IPR035386">
    <property type="entry name" value="Arm-DNA-bind_5"/>
</dbReference>
<feature type="domain" description="Arm DNA-binding" evidence="1">
    <location>
        <begin position="8"/>
        <end position="93"/>
    </location>
</feature>